<reference evidence="2" key="1">
    <citation type="journal article" date="2015" name="MBio">
        <title>Eco-Evolutionary Dynamics of Episomes among Ecologically Cohesive Bacterial Populations.</title>
        <authorList>
            <person name="Xue H."/>
            <person name="Cordero O.X."/>
            <person name="Camas F.M."/>
            <person name="Trimble W."/>
            <person name="Meyer F."/>
            <person name="Guglielmini J."/>
            <person name="Rocha E.P."/>
            <person name="Polz M.F."/>
        </authorList>
    </citation>
    <scope>NUCLEOTIDE SEQUENCE</scope>
    <source>
        <strain evidence="2">FF_273</strain>
    </source>
</reference>
<protein>
    <submittedName>
        <fullName evidence="2">IncP-type DNA transfer primase TraC</fullName>
    </submittedName>
</protein>
<organism evidence="2">
    <name type="scientific">Vibrio sp. FF_273</name>
    <dbReference type="NCBI Taxonomy" id="1652830"/>
    <lineage>
        <taxon>Bacteria</taxon>
        <taxon>Pseudomonadati</taxon>
        <taxon>Pseudomonadota</taxon>
        <taxon>Gammaproteobacteria</taxon>
        <taxon>Vibrionales</taxon>
        <taxon>Vibrionaceae</taxon>
        <taxon>Vibrio</taxon>
    </lineage>
</organism>
<feature type="region of interest" description="Disordered" evidence="1">
    <location>
        <begin position="298"/>
        <end position="323"/>
    </location>
</feature>
<accession>A0A0H4A1P3</accession>
<evidence type="ECO:0000256" key="1">
    <source>
        <dbReference type="SAM" id="MobiDB-lite"/>
    </source>
</evidence>
<sequence length="323" mass="36998">MEKTVTIDELREAVTIVFHECEGNLPIKFKVRENAEELYGYETVKNYPRLKNAQGAYLPNGDHRGRDRGQNYIYLQSSTIFYNERRCGEGEKSPKRNQGVIAALPVVRHEVLGHYALNTCSAEQKKNILETIIKHKQEPDLKRVWDNLGEAYIAQPMMTQAEEVFCFVAENKSTLDVNFDLSSQPFTLKHVEQIAARIAEGIRLGERTQQIFPANNQAQFYQQESRQKPLDLTQHYTTDYHWSSSDKKMMLTINGQPPTVINERVLSQIAKRDKFLSCYDVATLRTGKLDLRVAQGEQPVPKTYDGRGEAVSQSEPQQAMKLK</sequence>
<proteinExistence type="predicted"/>
<dbReference type="EMBL" id="KP795710">
    <property type="protein sequence ID" value="AKN40872.1"/>
    <property type="molecule type" value="Genomic_DNA"/>
</dbReference>
<evidence type="ECO:0000313" key="2">
    <source>
        <dbReference type="EMBL" id="AKN40872.1"/>
    </source>
</evidence>
<dbReference type="AlphaFoldDB" id="A0A0H4A1P3"/>
<name>A0A0H4A1P3_9VIBR</name>